<evidence type="ECO:0000313" key="3">
    <source>
        <dbReference type="Proteomes" id="UP000318483"/>
    </source>
</evidence>
<dbReference type="EMBL" id="CP042261">
    <property type="protein sequence ID" value="QDY69422.1"/>
    <property type="molecule type" value="Genomic_DNA"/>
</dbReference>
<sequence length="421" mass="47171">MRDNPFRFELTNELHARPFPTLKAPAQVIYLAIKTRNEGLRDHQAEQRHLFDLLDHFGAAKPDPDVTHYSGQLGRYRLKWESHTEFVSYTVMIDNEDLGFETPLTRVFPADWLAGAPGERISSAIIHIGLADDPAQIRTFVDHHFVSESLAVSSVLDGAAVIAGDFRTDAAGNKRMAIFVPPETGPNRIGRIMQRLTEIETYTTMSMLGLAMTRRVSPELTRIDGALARVAEEMAKAESDPEDTLQALLQIGADLEHLAGQNNFRFGATGAYAAIVNQRIEVLHEDRFEGRQTMGEFMMRRFDPAMRTVQSTERRVSDLAQRSMRAGNLLRTRVDVERSAQNQSLLESMDRRAAMQLRLQHTVEGLSVVAISYYALNLVLYLTGPLEKVLGLGKTELAAGATPIVVLLVWLLVSRIRKHLE</sequence>
<keyword evidence="3" id="KW-1185">Reference proteome</keyword>
<protein>
    <submittedName>
        <fullName evidence="2">DUF3422 domain-containing protein</fullName>
    </submittedName>
</protein>
<keyword evidence="1" id="KW-0812">Transmembrane</keyword>
<feature type="transmembrane region" description="Helical" evidence="1">
    <location>
        <begin position="365"/>
        <end position="383"/>
    </location>
</feature>
<dbReference type="KEGG" id="lit:FPZ52_07145"/>
<proteinExistence type="predicted"/>
<dbReference type="OrthoDB" id="9767470at2"/>
<accession>A0A5B8IT44</accession>
<evidence type="ECO:0000256" key="1">
    <source>
        <dbReference type="SAM" id="Phobius"/>
    </source>
</evidence>
<dbReference type="InterPro" id="IPR021830">
    <property type="entry name" value="DUF3422"/>
</dbReference>
<dbReference type="RefSeq" id="WP_146364801.1">
    <property type="nucleotide sequence ID" value="NZ_CP042261.1"/>
</dbReference>
<dbReference type="Pfam" id="PF11902">
    <property type="entry name" value="DUF3422"/>
    <property type="match status" value="1"/>
</dbReference>
<keyword evidence="1" id="KW-0472">Membrane</keyword>
<organism evidence="2 3">
    <name type="scientific">Qingshengfaniella alkalisoli</name>
    <dbReference type="NCBI Taxonomy" id="2599296"/>
    <lineage>
        <taxon>Bacteria</taxon>
        <taxon>Pseudomonadati</taxon>
        <taxon>Pseudomonadota</taxon>
        <taxon>Alphaproteobacteria</taxon>
        <taxon>Rhodobacterales</taxon>
        <taxon>Paracoccaceae</taxon>
        <taxon>Qingshengfaniella</taxon>
    </lineage>
</organism>
<evidence type="ECO:0000313" key="2">
    <source>
        <dbReference type="EMBL" id="QDY69422.1"/>
    </source>
</evidence>
<dbReference type="Proteomes" id="UP000318483">
    <property type="component" value="Chromosome"/>
</dbReference>
<keyword evidence="1" id="KW-1133">Transmembrane helix</keyword>
<reference evidence="2 3" key="1">
    <citation type="submission" date="2019-07" db="EMBL/GenBank/DDBJ databases">
        <title>Litoreibacter alkalisoli sp. nov., isolated from saline-alkaline soil.</title>
        <authorList>
            <person name="Wang S."/>
            <person name="Xu L."/>
            <person name="Xing Y.-T."/>
            <person name="Sun J.-Q."/>
        </authorList>
    </citation>
    <scope>NUCLEOTIDE SEQUENCE [LARGE SCALE GENOMIC DNA]</scope>
    <source>
        <strain evidence="2 3">LN3S51</strain>
    </source>
</reference>
<gene>
    <name evidence="2" type="ORF">FPZ52_07145</name>
</gene>
<feature type="transmembrane region" description="Helical" evidence="1">
    <location>
        <begin position="395"/>
        <end position="413"/>
    </location>
</feature>
<name>A0A5B8IT44_9RHOB</name>
<dbReference type="AlphaFoldDB" id="A0A5B8IT44"/>